<keyword evidence="4" id="KW-1185">Reference proteome</keyword>
<evidence type="ECO:0008006" key="5">
    <source>
        <dbReference type="Google" id="ProtNLM"/>
    </source>
</evidence>
<protein>
    <recommendedName>
        <fullName evidence="5">RING-type domain-containing protein</fullName>
    </recommendedName>
</protein>
<evidence type="ECO:0000256" key="2">
    <source>
        <dbReference type="SAM" id="MobiDB-lite"/>
    </source>
</evidence>
<accession>A0ABP1QA83</accession>
<keyword evidence="1" id="KW-0175">Coiled coil</keyword>
<feature type="region of interest" description="Disordered" evidence="2">
    <location>
        <begin position="315"/>
        <end position="341"/>
    </location>
</feature>
<reference evidence="3 4" key="1">
    <citation type="submission" date="2024-08" db="EMBL/GenBank/DDBJ databases">
        <authorList>
            <person name="Cucini C."/>
            <person name="Frati F."/>
        </authorList>
    </citation>
    <scope>NUCLEOTIDE SEQUENCE [LARGE SCALE GENOMIC DNA]</scope>
</reference>
<organism evidence="3 4">
    <name type="scientific">Orchesella dallaii</name>
    <dbReference type="NCBI Taxonomy" id="48710"/>
    <lineage>
        <taxon>Eukaryota</taxon>
        <taxon>Metazoa</taxon>
        <taxon>Ecdysozoa</taxon>
        <taxon>Arthropoda</taxon>
        <taxon>Hexapoda</taxon>
        <taxon>Collembola</taxon>
        <taxon>Entomobryomorpha</taxon>
        <taxon>Entomobryoidea</taxon>
        <taxon>Orchesellidae</taxon>
        <taxon>Orchesellinae</taxon>
        <taxon>Orchesella</taxon>
    </lineage>
</organism>
<sequence>MVSRQTFDEPMQITPSTHEWKVPGCYVCEKPFTVGNGDSNASNGTNSLTSNQVLATNCGHLYHMKCLEGALVYEKVSRAEKNLVNRRTCPDQSCHRDLTKTQLIKVHMKPVPSEPTHPANNNNLVNQFRKLQEENARLRADLDNLREKDMTQTGEKVFVRNNNGTYSRAVITELLVKVQKDTDTNELNDSNIGSPPPTPLNRQGSFRGRFSSLIRDSSTVVPINRIILSRHFKRLPTSDEMKTKWSAGERVYMQSEQKHATIKWIGFRSHTFMALLEYEHPISNETLRDDELPFSPKPFHCKLMNFDELNAVAQKSNERQDGGNRNSGFFRLSPIRRSAMN</sequence>
<comment type="caution">
    <text evidence="3">The sequence shown here is derived from an EMBL/GenBank/DDBJ whole genome shotgun (WGS) entry which is preliminary data.</text>
</comment>
<dbReference type="Gene3D" id="3.30.40.10">
    <property type="entry name" value="Zinc/RING finger domain, C3HC4 (zinc finger)"/>
    <property type="match status" value="1"/>
</dbReference>
<evidence type="ECO:0000313" key="4">
    <source>
        <dbReference type="Proteomes" id="UP001642540"/>
    </source>
</evidence>
<proteinExistence type="predicted"/>
<dbReference type="InterPro" id="IPR013083">
    <property type="entry name" value="Znf_RING/FYVE/PHD"/>
</dbReference>
<dbReference type="Proteomes" id="UP001642540">
    <property type="component" value="Unassembled WGS sequence"/>
</dbReference>
<name>A0ABP1QA83_9HEXA</name>
<feature type="coiled-coil region" evidence="1">
    <location>
        <begin position="121"/>
        <end position="148"/>
    </location>
</feature>
<dbReference type="EMBL" id="CAXLJM020000027">
    <property type="protein sequence ID" value="CAL8095577.1"/>
    <property type="molecule type" value="Genomic_DNA"/>
</dbReference>
<gene>
    <name evidence="3" type="ORF">ODALV1_LOCUS9126</name>
</gene>
<evidence type="ECO:0000313" key="3">
    <source>
        <dbReference type="EMBL" id="CAL8095577.1"/>
    </source>
</evidence>
<dbReference type="SUPFAM" id="SSF57850">
    <property type="entry name" value="RING/U-box"/>
    <property type="match status" value="1"/>
</dbReference>
<evidence type="ECO:0000256" key="1">
    <source>
        <dbReference type="SAM" id="Coils"/>
    </source>
</evidence>